<feature type="region of interest" description="Disordered" evidence="1">
    <location>
        <begin position="1"/>
        <end position="39"/>
    </location>
</feature>
<evidence type="ECO:0000313" key="3">
    <source>
        <dbReference type="Proteomes" id="UP000250235"/>
    </source>
</evidence>
<organism evidence="2 3">
    <name type="scientific">Dorcoceras hygrometricum</name>
    <dbReference type="NCBI Taxonomy" id="472368"/>
    <lineage>
        <taxon>Eukaryota</taxon>
        <taxon>Viridiplantae</taxon>
        <taxon>Streptophyta</taxon>
        <taxon>Embryophyta</taxon>
        <taxon>Tracheophyta</taxon>
        <taxon>Spermatophyta</taxon>
        <taxon>Magnoliopsida</taxon>
        <taxon>eudicotyledons</taxon>
        <taxon>Gunneridae</taxon>
        <taxon>Pentapetalae</taxon>
        <taxon>asterids</taxon>
        <taxon>lamiids</taxon>
        <taxon>Lamiales</taxon>
        <taxon>Gesneriaceae</taxon>
        <taxon>Didymocarpoideae</taxon>
        <taxon>Trichosporeae</taxon>
        <taxon>Loxocarpinae</taxon>
        <taxon>Dorcoceras</taxon>
    </lineage>
</organism>
<evidence type="ECO:0000256" key="1">
    <source>
        <dbReference type="SAM" id="MobiDB-lite"/>
    </source>
</evidence>
<proteinExistence type="predicted"/>
<feature type="compositionally biased region" description="Basic residues" evidence="1">
    <location>
        <begin position="1"/>
        <end position="10"/>
    </location>
</feature>
<keyword evidence="3" id="KW-1185">Reference proteome</keyword>
<dbReference type="EMBL" id="KQ992996">
    <property type="protein sequence ID" value="KZV49660.1"/>
    <property type="molecule type" value="Genomic_DNA"/>
</dbReference>
<accession>A0A2Z7CRF1</accession>
<gene>
    <name evidence="2" type="ORF">F511_16758</name>
</gene>
<reference evidence="2 3" key="1">
    <citation type="journal article" date="2015" name="Proc. Natl. Acad. Sci. U.S.A.">
        <title>The resurrection genome of Boea hygrometrica: A blueprint for survival of dehydration.</title>
        <authorList>
            <person name="Xiao L."/>
            <person name="Yang G."/>
            <person name="Zhang L."/>
            <person name="Yang X."/>
            <person name="Zhao S."/>
            <person name="Ji Z."/>
            <person name="Zhou Q."/>
            <person name="Hu M."/>
            <person name="Wang Y."/>
            <person name="Chen M."/>
            <person name="Xu Y."/>
            <person name="Jin H."/>
            <person name="Xiao X."/>
            <person name="Hu G."/>
            <person name="Bao F."/>
            <person name="Hu Y."/>
            <person name="Wan P."/>
            <person name="Li L."/>
            <person name="Deng X."/>
            <person name="Kuang T."/>
            <person name="Xiang C."/>
            <person name="Zhu J.K."/>
            <person name="Oliver M.J."/>
            <person name="He Y."/>
        </authorList>
    </citation>
    <scope>NUCLEOTIDE SEQUENCE [LARGE SCALE GENOMIC DNA]</scope>
    <source>
        <strain evidence="3">cv. XS01</strain>
    </source>
</reference>
<dbReference type="Proteomes" id="UP000250235">
    <property type="component" value="Unassembled WGS sequence"/>
</dbReference>
<evidence type="ECO:0000313" key="2">
    <source>
        <dbReference type="EMBL" id="KZV49660.1"/>
    </source>
</evidence>
<dbReference type="AlphaFoldDB" id="A0A2Z7CRF1"/>
<protein>
    <submittedName>
        <fullName evidence="2">Uncharacterized protein</fullName>
    </submittedName>
</protein>
<name>A0A2Z7CRF1_9LAMI</name>
<sequence>MPSRRGRSRIARQVDGESRAPGSDEDVEQQGVPLRRRARQVECCPPPPPLYKSRHRRRPPCAAAAAARLRQKIVSGHFNEENLFVLISSVLLVQADEGASFLVMDRIGDIYRNLPRRADVIVTMVGARHKCQQELENRKFDSAAGPPPCAAAPLSQAHERARWRDCRAMCGRWLLLWRDVVRWRLPDGALVLRRSLSCRWARRCALAMRWPLGVASLVARKGGNSCLHCAPLLDDHGAPLLHTFRPMSSEFARNLLRGRAPAYALAAREISLVAEPPAGRRSGESPAMS</sequence>